<sequence>MTIANNLVTNTRSVLRDVSSTTLVVTRSQFDILCANNSDLSLELTQNNESIAMALTVGETGKRMVIYLPAFGIGTLAPNLGITFWV</sequence>
<evidence type="ECO:0000313" key="1">
    <source>
        <dbReference type="EMBL" id="AFY94927.1"/>
    </source>
</evidence>
<dbReference type="EMBL" id="CP003600">
    <property type="protein sequence ID" value="AFY94927.1"/>
    <property type="molecule type" value="Genomic_DNA"/>
</dbReference>
<dbReference type="KEGG" id="cmp:Cha6605_3965"/>
<name>K9UIJ2_CHAP6</name>
<organism evidence="1 2">
    <name type="scientific">Chamaesiphon minutus (strain ATCC 27169 / PCC 6605)</name>
    <dbReference type="NCBI Taxonomy" id="1173020"/>
    <lineage>
        <taxon>Bacteria</taxon>
        <taxon>Bacillati</taxon>
        <taxon>Cyanobacteriota</taxon>
        <taxon>Cyanophyceae</taxon>
        <taxon>Gomontiellales</taxon>
        <taxon>Chamaesiphonaceae</taxon>
        <taxon>Chamaesiphon</taxon>
    </lineage>
</organism>
<dbReference type="Proteomes" id="UP000010366">
    <property type="component" value="Chromosome"/>
</dbReference>
<accession>K9UIJ2</accession>
<reference evidence="1 2" key="1">
    <citation type="submission" date="2012-05" db="EMBL/GenBank/DDBJ databases">
        <title>Finished chromosome of genome of Chamaesiphon sp. PCC 6605.</title>
        <authorList>
            <consortium name="US DOE Joint Genome Institute"/>
            <person name="Gugger M."/>
            <person name="Coursin T."/>
            <person name="Rippka R."/>
            <person name="Tandeau De Marsac N."/>
            <person name="Huntemann M."/>
            <person name="Wei C.-L."/>
            <person name="Han J."/>
            <person name="Detter J.C."/>
            <person name="Han C."/>
            <person name="Tapia R."/>
            <person name="Chen A."/>
            <person name="Kyrpides N."/>
            <person name="Mavromatis K."/>
            <person name="Markowitz V."/>
            <person name="Szeto E."/>
            <person name="Ivanova N."/>
            <person name="Pagani I."/>
            <person name="Pati A."/>
            <person name="Goodwin L."/>
            <person name="Nordberg H.P."/>
            <person name="Cantor M.N."/>
            <person name="Hua S.X."/>
            <person name="Woyke T."/>
            <person name="Kerfeld C.A."/>
        </authorList>
    </citation>
    <scope>NUCLEOTIDE SEQUENCE [LARGE SCALE GENOMIC DNA]</scope>
    <source>
        <strain evidence="2">ATCC 27169 / PCC 6605</strain>
    </source>
</reference>
<dbReference type="AlphaFoldDB" id="K9UIJ2"/>
<keyword evidence="2" id="KW-1185">Reference proteome</keyword>
<proteinExistence type="predicted"/>
<protein>
    <submittedName>
        <fullName evidence="1">Uncharacterized protein</fullName>
    </submittedName>
</protein>
<dbReference type="RefSeq" id="WP_015161041.1">
    <property type="nucleotide sequence ID" value="NC_019697.1"/>
</dbReference>
<dbReference type="HOGENOM" id="CLU_2492191_0_0_3"/>
<evidence type="ECO:0000313" key="2">
    <source>
        <dbReference type="Proteomes" id="UP000010366"/>
    </source>
</evidence>
<dbReference type="STRING" id="1173020.Cha6605_3965"/>
<gene>
    <name evidence="1" type="ORF">Cha6605_3965</name>
</gene>